<dbReference type="AlphaFoldDB" id="X0UK41"/>
<dbReference type="SUPFAM" id="SSF141000">
    <property type="entry name" value="Glu-tRNAGln amidotransferase C subunit"/>
    <property type="match status" value="1"/>
</dbReference>
<name>X0UK41_9ZZZZ</name>
<dbReference type="Gene3D" id="1.10.20.60">
    <property type="entry name" value="Glu-tRNAGln amidotransferase C subunit, N-terminal domain"/>
    <property type="match status" value="1"/>
</dbReference>
<dbReference type="InterPro" id="IPR036113">
    <property type="entry name" value="Asp/Glu-ADT_sf_sub_c"/>
</dbReference>
<proteinExistence type="inferred from homology"/>
<gene>
    <name evidence="1" type="ORF">S01H1_39724</name>
</gene>
<dbReference type="PANTHER" id="PTHR15004:SF0">
    <property type="entry name" value="GLUTAMYL-TRNA(GLN) AMIDOTRANSFERASE SUBUNIT C, MITOCHONDRIAL"/>
    <property type="match status" value="1"/>
</dbReference>
<comment type="caution">
    <text evidence="1">The sequence shown here is derived from an EMBL/GenBank/DDBJ whole genome shotgun (WGS) entry which is preliminary data.</text>
</comment>
<dbReference type="EMBL" id="BARS01025101">
    <property type="protein sequence ID" value="GAG00728.1"/>
    <property type="molecule type" value="Genomic_DNA"/>
</dbReference>
<accession>X0UK41</accession>
<protein>
    <recommendedName>
        <fullName evidence="2">Aspartyl/glutamyl-tRNA(Asn/Gln) amidotransferase subunit C</fullName>
    </recommendedName>
</protein>
<dbReference type="NCBIfam" id="TIGR00135">
    <property type="entry name" value="gatC"/>
    <property type="match status" value="1"/>
</dbReference>
<dbReference type="HAMAP" id="MF_00122">
    <property type="entry name" value="GatC"/>
    <property type="match status" value="1"/>
</dbReference>
<dbReference type="Pfam" id="PF02686">
    <property type="entry name" value="GatC"/>
    <property type="match status" value="1"/>
</dbReference>
<reference evidence="1" key="1">
    <citation type="journal article" date="2014" name="Front. Microbiol.">
        <title>High frequency of phylogenetically diverse reductive dehalogenase-homologous genes in deep subseafloor sedimentary metagenomes.</title>
        <authorList>
            <person name="Kawai M."/>
            <person name="Futagami T."/>
            <person name="Toyoda A."/>
            <person name="Takaki Y."/>
            <person name="Nishi S."/>
            <person name="Hori S."/>
            <person name="Arai W."/>
            <person name="Tsubouchi T."/>
            <person name="Morono Y."/>
            <person name="Uchiyama I."/>
            <person name="Ito T."/>
            <person name="Fujiyama A."/>
            <person name="Inagaki F."/>
            <person name="Takami H."/>
        </authorList>
    </citation>
    <scope>NUCLEOTIDE SEQUENCE</scope>
    <source>
        <strain evidence="1">Expedition CK06-06</strain>
    </source>
</reference>
<dbReference type="GO" id="GO:0006450">
    <property type="term" value="P:regulation of translational fidelity"/>
    <property type="evidence" value="ECO:0007669"/>
    <property type="project" value="InterPro"/>
</dbReference>
<dbReference type="PANTHER" id="PTHR15004">
    <property type="entry name" value="GLUTAMYL-TRNA(GLN) AMIDOTRANSFERASE SUBUNIT C, MITOCHONDRIAL"/>
    <property type="match status" value="1"/>
</dbReference>
<sequence>MSISRDQVEKVSLLSRLRLTEEELDSMTAQLGQIVGYVDQLSELDTEGVEPMAHALDVANVFADDRVKPSLDR</sequence>
<organism evidence="1">
    <name type="scientific">marine sediment metagenome</name>
    <dbReference type="NCBI Taxonomy" id="412755"/>
    <lineage>
        <taxon>unclassified sequences</taxon>
        <taxon>metagenomes</taxon>
        <taxon>ecological metagenomes</taxon>
    </lineage>
</organism>
<evidence type="ECO:0000313" key="1">
    <source>
        <dbReference type="EMBL" id="GAG00728.1"/>
    </source>
</evidence>
<feature type="non-terminal residue" evidence="1">
    <location>
        <position position="73"/>
    </location>
</feature>
<dbReference type="InterPro" id="IPR003837">
    <property type="entry name" value="GatC"/>
</dbReference>
<dbReference type="GO" id="GO:0070681">
    <property type="term" value="P:glutaminyl-tRNAGln biosynthesis via transamidation"/>
    <property type="evidence" value="ECO:0007669"/>
    <property type="project" value="TreeGrafter"/>
</dbReference>
<evidence type="ECO:0008006" key="2">
    <source>
        <dbReference type="Google" id="ProtNLM"/>
    </source>
</evidence>